<dbReference type="SUPFAM" id="SSF48452">
    <property type="entry name" value="TPR-like"/>
    <property type="match status" value="4"/>
</dbReference>
<dbReference type="SUPFAM" id="SSF52540">
    <property type="entry name" value="P-loop containing nucleoside triphosphate hydrolases"/>
    <property type="match status" value="1"/>
</dbReference>
<keyword evidence="2 3" id="KW-0238">DNA-binding</keyword>
<dbReference type="SMART" id="SM00862">
    <property type="entry name" value="Trans_reg_C"/>
    <property type="match status" value="1"/>
</dbReference>
<dbReference type="PANTHER" id="PTHR47691">
    <property type="entry name" value="REGULATOR-RELATED"/>
    <property type="match status" value="1"/>
</dbReference>
<feature type="DNA-binding region" description="OmpR/PhoB-type" evidence="3">
    <location>
        <begin position="1"/>
        <end position="95"/>
    </location>
</feature>
<name>A0ABS5KVZ7_9ACTN</name>
<evidence type="ECO:0000256" key="3">
    <source>
        <dbReference type="PROSITE-ProRule" id="PRU01091"/>
    </source>
</evidence>
<comment type="caution">
    <text evidence="6">The sequence shown here is derived from an EMBL/GenBank/DDBJ whole genome shotgun (WGS) entry which is preliminary data.</text>
</comment>
<evidence type="ECO:0000256" key="2">
    <source>
        <dbReference type="ARBA" id="ARBA00023125"/>
    </source>
</evidence>
<sequence>MDPDIRLLGAPTVHHGGVPLRLDGQRRLCLLAVLVLNHGRTVSRTDLAEWAWPSSPPDTVDRQIANYVSGLRKILEPVEDRIQLVARRPGYTALIDPELLDTERFGVLLRRARDARDGQEHQIAGERLRQALGLWHGRPLEGLDTPYLQHRAAELERQRRDAAMLLAEIELETGRPADAAAVLRDVAAGRPDDEAVAATLIRALTQAGQTDEAAETATRADRSLRRQGRTPTPALRQAHSDALAGRVPSRPNDPRHQLPADTGAFAGRVEELFELARLAQRAEAGQTPGVPVICTIEGMGGIGKTALAVHAAHLLADRFPDGQLFLEWHAHAAGVATRTAFDVLGSALAALGAPPQTVPNELDARAAKYRAMLAGTRTLIVLDNVDDENEIRPLIPAVAGCLVLITSRRRLKALDDVEPLGLDVLPVDDAVALFRATAGAGRAPVDDAALTELVGMCGRLPLALRIAAALLRHRRSWQVEHVIRELREDSGDLRAFDDGQRNLASVFELSYRNLTAAQETALYRIAQVPGRDLDVFAFACLLDADPRAARRLLAELVDRSLLTESIPGRFQMHDLMRAYVLSRAANADDEVTRDRESALDRLFDYYQHTAQLADGRIRTLPATYVSAVTRPPRHQPPIKDREAAQSWMTGEIENLIAAARHAATRPTGGHGIALPAAMATHLYSHGPWTHALELHGAAVALARGGTDAAALACALTDLGMARRLCGDYRGAGDVHQEALLLYGEQGDARAQAFVLIELSRVWQLVGDQAAAADTATRALDISSRLDDLHGQARALTELGRVRRLAGDYTEAADTCTRAYRLYRRLDDTQGLAEVLMQLGAIRHLRCDYDAATAAFTEALELWGRLDSVLGRANALTSLGVVQRRTGEYGGATDNIIWALGTYRRLDSPLGQAGALTELGRLRRLTGDHRGAREALSKALDLYCLLAHPGGQATVKAELGTVRRLAGDHVGAVADTAEALRILRRFGSRGEEAWALNQHAAALSAAGRVEEALTVYSRALVLNREVGQPDDQATAFEGVGEILLQYGRVEEGGANLRRALNLFVRLGLQTEARRIRERYGAVVVEDEDPAEECLEYAIVVR</sequence>
<dbReference type="RefSeq" id="WP_212012559.1">
    <property type="nucleotide sequence ID" value="NZ_JAAFYZ010000095.1"/>
</dbReference>
<dbReference type="Pfam" id="PF13424">
    <property type="entry name" value="TPR_12"/>
    <property type="match status" value="1"/>
</dbReference>
<dbReference type="PROSITE" id="PS51755">
    <property type="entry name" value="OMPR_PHOB"/>
    <property type="match status" value="1"/>
</dbReference>
<evidence type="ECO:0000259" key="5">
    <source>
        <dbReference type="PROSITE" id="PS51755"/>
    </source>
</evidence>
<evidence type="ECO:0000256" key="1">
    <source>
        <dbReference type="ARBA" id="ARBA00005820"/>
    </source>
</evidence>
<dbReference type="InterPro" id="IPR016032">
    <property type="entry name" value="Sig_transdc_resp-reg_C-effctor"/>
</dbReference>
<dbReference type="Proteomes" id="UP000730482">
    <property type="component" value="Unassembled WGS sequence"/>
</dbReference>
<dbReference type="InterPro" id="IPR005158">
    <property type="entry name" value="BTAD"/>
</dbReference>
<dbReference type="PANTHER" id="PTHR47691:SF3">
    <property type="entry name" value="HTH-TYPE TRANSCRIPTIONAL REGULATOR RV0890C-RELATED"/>
    <property type="match status" value="1"/>
</dbReference>
<dbReference type="InterPro" id="IPR002182">
    <property type="entry name" value="NB-ARC"/>
</dbReference>
<evidence type="ECO:0000313" key="7">
    <source>
        <dbReference type="Proteomes" id="UP000730482"/>
    </source>
</evidence>
<dbReference type="SMART" id="SM00028">
    <property type="entry name" value="TPR"/>
    <property type="match status" value="8"/>
</dbReference>
<dbReference type="InterPro" id="IPR011990">
    <property type="entry name" value="TPR-like_helical_dom_sf"/>
</dbReference>
<organism evidence="6 7">
    <name type="scientific">Catenulispora pinistramenti</name>
    <dbReference type="NCBI Taxonomy" id="2705254"/>
    <lineage>
        <taxon>Bacteria</taxon>
        <taxon>Bacillati</taxon>
        <taxon>Actinomycetota</taxon>
        <taxon>Actinomycetes</taxon>
        <taxon>Catenulisporales</taxon>
        <taxon>Catenulisporaceae</taxon>
        <taxon>Catenulispora</taxon>
    </lineage>
</organism>
<proteinExistence type="inferred from homology"/>
<dbReference type="Gene3D" id="1.25.40.10">
    <property type="entry name" value="Tetratricopeptide repeat domain"/>
    <property type="match status" value="3"/>
</dbReference>
<dbReference type="InterPro" id="IPR027417">
    <property type="entry name" value="P-loop_NTPase"/>
</dbReference>
<dbReference type="InterPro" id="IPR001867">
    <property type="entry name" value="OmpR/PhoB-type_DNA-bd"/>
</dbReference>
<feature type="domain" description="OmpR/PhoB-type" evidence="5">
    <location>
        <begin position="1"/>
        <end position="95"/>
    </location>
</feature>
<dbReference type="EMBL" id="JAAFYZ010000095">
    <property type="protein sequence ID" value="MBS2550218.1"/>
    <property type="molecule type" value="Genomic_DNA"/>
</dbReference>
<accession>A0ABS5KVZ7</accession>
<gene>
    <name evidence="6" type="ORF">KGQ19_25450</name>
</gene>
<dbReference type="InterPro" id="IPR036388">
    <property type="entry name" value="WH-like_DNA-bd_sf"/>
</dbReference>
<dbReference type="SUPFAM" id="SSF46894">
    <property type="entry name" value="C-terminal effector domain of the bipartite response regulators"/>
    <property type="match status" value="1"/>
</dbReference>
<comment type="similarity">
    <text evidence="1">Belongs to the AfsR/DnrI/RedD regulatory family.</text>
</comment>
<dbReference type="SMART" id="SM01043">
    <property type="entry name" value="BTAD"/>
    <property type="match status" value="1"/>
</dbReference>
<feature type="region of interest" description="Disordered" evidence="4">
    <location>
        <begin position="207"/>
        <end position="258"/>
    </location>
</feature>
<dbReference type="Gene3D" id="1.10.10.10">
    <property type="entry name" value="Winged helix-like DNA-binding domain superfamily/Winged helix DNA-binding domain"/>
    <property type="match status" value="1"/>
</dbReference>
<keyword evidence="7" id="KW-1185">Reference proteome</keyword>
<dbReference type="InterPro" id="IPR019734">
    <property type="entry name" value="TPR_rpt"/>
</dbReference>
<evidence type="ECO:0000256" key="4">
    <source>
        <dbReference type="SAM" id="MobiDB-lite"/>
    </source>
</evidence>
<dbReference type="PRINTS" id="PR00364">
    <property type="entry name" value="DISEASERSIST"/>
</dbReference>
<dbReference type="Pfam" id="PF00486">
    <property type="entry name" value="Trans_reg_C"/>
    <property type="match status" value="1"/>
</dbReference>
<dbReference type="Gene3D" id="3.40.50.300">
    <property type="entry name" value="P-loop containing nucleotide triphosphate hydrolases"/>
    <property type="match status" value="1"/>
</dbReference>
<dbReference type="Pfam" id="PF03704">
    <property type="entry name" value="BTAD"/>
    <property type="match status" value="1"/>
</dbReference>
<protein>
    <submittedName>
        <fullName evidence="6">Tetratricopeptide repeat protein</fullName>
    </submittedName>
</protein>
<dbReference type="Pfam" id="PF00931">
    <property type="entry name" value="NB-ARC"/>
    <property type="match status" value="1"/>
</dbReference>
<evidence type="ECO:0000313" key="6">
    <source>
        <dbReference type="EMBL" id="MBS2550218.1"/>
    </source>
</evidence>
<reference evidence="6 7" key="1">
    <citation type="submission" date="2020-02" db="EMBL/GenBank/DDBJ databases">
        <title>Acidophilic actinobacteria isolated from forest soil.</title>
        <authorList>
            <person name="Golinska P."/>
        </authorList>
    </citation>
    <scope>NUCLEOTIDE SEQUENCE [LARGE SCALE GENOMIC DNA]</scope>
    <source>
        <strain evidence="6 7">NL8</strain>
    </source>
</reference>